<evidence type="ECO:0000259" key="5">
    <source>
        <dbReference type="Pfam" id="PF01229"/>
    </source>
</evidence>
<dbReference type="RefSeq" id="WP_146805099.1">
    <property type="nucleotide sequence ID" value="NZ_BJUA01000002.1"/>
</dbReference>
<evidence type="ECO:0000256" key="4">
    <source>
        <dbReference type="PIRSR" id="PIRSR600514-1"/>
    </source>
</evidence>
<evidence type="ECO:0000313" key="7">
    <source>
        <dbReference type="Proteomes" id="UP000321386"/>
    </source>
</evidence>
<evidence type="ECO:0000313" key="6">
    <source>
        <dbReference type="EMBL" id="GEK16808.1"/>
    </source>
</evidence>
<dbReference type="InterPro" id="IPR051923">
    <property type="entry name" value="Glycosyl_Hydrolase_39"/>
</dbReference>
<name>A0A510UQ56_9CELL</name>
<proteinExistence type="inferred from homology"/>
<dbReference type="InterPro" id="IPR017853">
    <property type="entry name" value="GH"/>
</dbReference>
<sequence length="540" mass="60763">MTSPRLRIDGRDADDRALPHVWSYCVGAGRANEALRADWQEHFREAVTTLGVRRVRFHGLFHDDMFVYRANDGGGFGPPTPFDEPRYTFSYVDKVVDFILEAGAQPFVELGFMPRELATQTETLFWWKAHCSPPTDMARWVELVTATLEHWVERYGIDEVRQWRFEIWNEPNLVPHFWTGSRTEYFELYEATARAVKAVDPRLVVGGPSTSVFVPDDRYKGEFEDRAAEHATAASTDVDALDWRPVWIHELIEWCRERDVPLDFLSTHLYPTDFAFGSDGELHHIQRHVDATYQDLTLLRDVIAASPFPDAELHITEWSSSPSSRDAMHDTVFAAAYITRAFLRGAALADSISYWTFTDVFEEGGAGVGPFHGGFGLVNTQGIHKPTFHAMAMLARLGDREVAALPYGTITQHADSGDVAAVFVNYPQDMGTRGIGSEITYEATRRLQDHGPSLHVQHTVEGLAPGAVYRLEQVDWDHGNVAEAWYRMGAPLNLTRDEESQLRAVADDLARAELTVGPDGVLTIDVDLPPWAVMSVSRSR</sequence>
<comment type="similarity">
    <text evidence="1">Belongs to the glycosyl hydrolase 39 family.</text>
</comment>
<feature type="domain" description="Glycosyl hydrolases family 39 N-terminal catalytic" evidence="5">
    <location>
        <begin position="13"/>
        <end position="520"/>
    </location>
</feature>
<evidence type="ECO:0000256" key="1">
    <source>
        <dbReference type="ARBA" id="ARBA00008875"/>
    </source>
</evidence>
<dbReference type="OrthoDB" id="9776971at2"/>
<dbReference type="SUPFAM" id="SSF51445">
    <property type="entry name" value="(Trans)glycosidases"/>
    <property type="match status" value="1"/>
</dbReference>
<dbReference type="AlphaFoldDB" id="A0A510UQ56"/>
<dbReference type="Pfam" id="PF01229">
    <property type="entry name" value="Glyco_hydro_39"/>
    <property type="match status" value="1"/>
</dbReference>
<dbReference type="GO" id="GO:0004553">
    <property type="term" value="F:hydrolase activity, hydrolyzing O-glycosyl compounds"/>
    <property type="evidence" value="ECO:0007669"/>
    <property type="project" value="InterPro"/>
</dbReference>
<gene>
    <name evidence="6" type="primary">xynB</name>
    <name evidence="6" type="ORF">CPE01_05410</name>
</gene>
<dbReference type="Proteomes" id="UP000321386">
    <property type="component" value="Unassembled WGS sequence"/>
</dbReference>
<dbReference type="InterPro" id="IPR049166">
    <property type="entry name" value="GH39_cat"/>
</dbReference>
<keyword evidence="2" id="KW-0378">Hydrolase</keyword>
<dbReference type="Gene3D" id="3.20.20.80">
    <property type="entry name" value="Glycosidases"/>
    <property type="match status" value="1"/>
</dbReference>
<dbReference type="GO" id="GO:0005975">
    <property type="term" value="P:carbohydrate metabolic process"/>
    <property type="evidence" value="ECO:0007669"/>
    <property type="project" value="InterPro"/>
</dbReference>
<dbReference type="PANTHER" id="PTHR12631:SF10">
    <property type="entry name" value="BETA-XYLOSIDASE-LIKE PROTEIN-RELATED"/>
    <property type="match status" value="1"/>
</dbReference>
<organism evidence="6 7">
    <name type="scientific">Cellulomonas persica</name>
    <dbReference type="NCBI Taxonomy" id="76861"/>
    <lineage>
        <taxon>Bacteria</taxon>
        <taxon>Bacillati</taxon>
        <taxon>Actinomycetota</taxon>
        <taxon>Actinomycetes</taxon>
        <taxon>Micrococcales</taxon>
        <taxon>Cellulomonadaceae</taxon>
        <taxon>Cellulomonas</taxon>
    </lineage>
</organism>
<accession>A0A510UQ56</accession>
<dbReference type="SUPFAM" id="SSF51011">
    <property type="entry name" value="Glycosyl hydrolase domain"/>
    <property type="match status" value="1"/>
</dbReference>
<dbReference type="InterPro" id="IPR000514">
    <property type="entry name" value="Glyco_hydro_39"/>
</dbReference>
<comment type="caution">
    <text evidence="6">The sequence shown here is derived from an EMBL/GenBank/DDBJ whole genome shotgun (WGS) entry which is preliminary data.</text>
</comment>
<evidence type="ECO:0000256" key="2">
    <source>
        <dbReference type="ARBA" id="ARBA00022801"/>
    </source>
</evidence>
<feature type="active site" description="Proton donor" evidence="4">
    <location>
        <position position="170"/>
    </location>
</feature>
<dbReference type="Gene3D" id="2.60.40.1500">
    <property type="entry name" value="Glycosyl hydrolase domain, family 39"/>
    <property type="match status" value="1"/>
</dbReference>
<dbReference type="PANTHER" id="PTHR12631">
    <property type="entry name" value="ALPHA-L-IDURONIDASE"/>
    <property type="match status" value="1"/>
</dbReference>
<dbReference type="PRINTS" id="PR00745">
    <property type="entry name" value="GLHYDRLASE39"/>
</dbReference>
<keyword evidence="7" id="KW-1185">Reference proteome</keyword>
<evidence type="ECO:0000256" key="3">
    <source>
        <dbReference type="ARBA" id="ARBA00023295"/>
    </source>
</evidence>
<protein>
    <submittedName>
        <fullName evidence="6">Beta-xylosidase</fullName>
    </submittedName>
</protein>
<dbReference type="InterPro" id="IPR049165">
    <property type="entry name" value="GH39_as"/>
</dbReference>
<dbReference type="PROSITE" id="PS01027">
    <property type="entry name" value="GLYCOSYL_HYDROL_F39"/>
    <property type="match status" value="1"/>
</dbReference>
<dbReference type="EMBL" id="BJUA01000002">
    <property type="protein sequence ID" value="GEK16808.1"/>
    <property type="molecule type" value="Genomic_DNA"/>
</dbReference>
<reference evidence="6 7" key="1">
    <citation type="submission" date="2019-07" db="EMBL/GenBank/DDBJ databases">
        <title>Whole genome shotgun sequence of Cellulomonas persica NBRC 101101.</title>
        <authorList>
            <person name="Hosoyama A."/>
            <person name="Uohara A."/>
            <person name="Ohji S."/>
            <person name="Ichikawa N."/>
        </authorList>
    </citation>
    <scope>NUCLEOTIDE SEQUENCE [LARGE SCALE GENOMIC DNA]</scope>
    <source>
        <strain evidence="6 7">NBRC 101101</strain>
    </source>
</reference>
<keyword evidence="3" id="KW-0326">Glycosidase</keyword>